<gene>
    <name evidence="2" type="ORF">C2E21_4607</name>
</gene>
<accession>A0A2P6TRJ2</accession>
<dbReference type="AlphaFoldDB" id="A0A2P6TRJ2"/>
<organism evidence="2 3">
    <name type="scientific">Chlorella sorokiniana</name>
    <name type="common">Freshwater green alga</name>
    <dbReference type="NCBI Taxonomy" id="3076"/>
    <lineage>
        <taxon>Eukaryota</taxon>
        <taxon>Viridiplantae</taxon>
        <taxon>Chlorophyta</taxon>
        <taxon>core chlorophytes</taxon>
        <taxon>Trebouxiophyceae</taxon>
        <taxon>Chlorellales</taxon>
        <taxon>Chlorellaceae</taxon>
        <taxon>Chlorella clade</taxon>
        <taxon>Chlorella</taxon>
    </lineage>
</organism>
<dbReference type="PANTHER" id="PTHR31964">
    <property type="entry name" value="ADENINE NUCLEOTIDE ALPHA HYDROLASES-LIKE SUPERFAMILY PROTEIN"/>
    <property type="match status" value="1"/>
</dbReference>
<dbReference type="InterPro" id="IPR006016">
    <property type="entry name" value="UspA"/>
</dbReference>
<dbReference type="PANTHER" id="PTHR31964:SF113">
    <property type="entry name" value="USPA DOMAIN-CONTAINING PROTEIN"/>
    <property type="match status" value="1"/>
</dbReference>
<reference evidence="2 3" key="1">
    <citation type="journal article" date="2018" name="Plant J.">
        <title>Genome sequences of Chlorella sorokiniana UTEX 1602 and Micractinium conductrix SAG 241.80: implications to maltose excretion by a green alga.</title>
        <authorList>
            <person name="Arriola M.B."/>
            <person name="Velmurugan N."/>
            <person name="Zhang Y."/>
            <person name="Plunkett M.H."/>
            <person name="Hondzo H."/>
            <person name="Barney B.M."/>
        </authorList>
    </citation>
    <scope>NUCLEOTIDE SEQUENCE [LARGE SCALE GENOMIC DNA]</scope>
    <source>
        <strain evidence="3">UTEX 1602</strain>
    </source>
</reference>
<protein>
    <submittedName>
        <fullName evidence="2">Adenine nucleotide alpha hydrolase</fullName>
    </submittedName>
</protein>
<dbReference type="STRING" id="3076.A0A2P6TRJ2"/>
<dbReference type="Pfam" id="PF00582">
    <property type="entry name" value="Usp"/>
    <property type="match status" value="1"/>
</dbReference>
<dbReference type="GO" id="GO:0016787">
    <property type="term" value="F:hydrolase activity"/>
    <property type="evidence" value="ECO:0007669"/>
    <property type="project" value="UniProtKB-KW"/>
</dbReference>
<evidence type="ECO:0000259" key="1">
    <source>
        <dbReference type="Pfam" id="PF00582"/>
    </source>
</evidence>
<dbReference type="CDD" id="cd23659">
    <property type="entry name" value="USP_At3g01520-like"/>
    <property type="match status" value="1"/>
</dbReference>
<sequence length="157" mass="17397">MPPRVLLLAVDDSDVSETVLEWTIDNVYKQGDEIHLLHIIPVPMPEVIGGIGAMDSIVTVDPDPQTDLKHIAEAKEFMKRRFVTKLASRNIAYKVEIVHFLTDNDSIGEAVCKRAEALSAAAVVMAKHQRGAIAEFFLGSVTKYCTHHCKQPLVVLH</sequence>
<dbReference type="OrthoDB" id="843225at2759"/>
<dbReference type="EMBL" id="LHPG02000008">
    <property type="protein sequence ID" value="PRW56686.1"/>
    <property type="molecule type" value="Genomic_DNA"/>
</dbReference>
<dbReference type="SUPFAM" id="SSF52402">
    <property type="entry name" value="Adenine nucleotide alpha hydrolases-like"/>
    <property type="match status" value="1"/>
</dbReference>
<comment type="caution">
    <text evidence="2">The sequence shown here is derived from an EMBL/GenBank/DDBJ whole genome shotgun (WGS) entry which is preliminary data.</text>
</comment>
<dbReference type="PRINTS" id="PR01438">
    <property type="entry name" value="UNVRSLSTRESS"/>
</dbReference>
<evidence type="ECO:0000313" key="2">
    <source>
        <dbReference type="EMBL" id="PRW56686.1"/>
    </source>
</evidence>
<keyword evidence="3" id="KW-1185">Reference proteome</keyword>
<dbReference type="Gene3D" id="3.40.50.620">
    <property type="entry name" value="HUPs"/>
    <property type="match status" value="1"/>
</dbReference>
<dbReference type="Proteomes" id="UP000239899">
    <property type="component" value="Unassembled WGS sequence"/>
</dbReference>
<name>A0A2P6TRJ2_CHLSO</name>
<keyword evidence="2" id="KW-0378">Hydrolase</keyword>
<dbReference type="InterPro" id="IPR006015">
    <property type="entry name" value="Universal_stress_UspA"/>
</dbReference>
<feature type="domain" description="UspA" evidence="1">
    <location>
        <begin position="5"/>
        <end position="157"/>
    </location>
</feature>
<proteinExistence type="predicted"/>
<dbReference type="InterPro" id="IPR014729">
    <property type="entry name" value="Rossmann-like_a/b/a_fold"/>
</dbReference>
<evidence type="ECO:0000313" key="3">
    <source>
        <dbReference type="Proteomes" id="UP000239899"/>
    </source>
</evidence>